<feature type="compositionally biased region" description="Low complexity" evidence="1">
    <location>
        <begin position="75"/>
        <end position="91"/>
    </location>
</feature>
<reference evidence="3 4" key="1">
    <citation type="submission" date="2019-01" db="EMBL/GenBank/DDBJ databases">
        <title>Sequencing the genomes of 1000 actinobacteria strains.</title>
        <authorList>
            <person name="Klenk H.-P."/>
        </authorList>
    </citation>
    <scope>NUCLEOTIDE SEQUENCE [LARGE SCALE GENOMIC DNA]</scope>
    <source>
        <strain evidence="3 4">DSM 43925</strain>
    </source>
</reference>
<evidence type="ECO:0000313" key="4">
    <source>
        <dbReference type="Proteomes" id="UP000284824"/>
    </source>
</evidence>
<dbReference type="Pfam" id="PF13683">
    <property type="entry name" value="rve_3"/>
    <property type="match status" value="1"/>
</dbReference>
<gene>
    <name evidence="3" type="ORF">EDD27_9142</name>
</gene>
<evidence type="ECO:0000313" key="3">
    <source>
        <dbReference type="EMBL" id="RVX46272.1"/>
    </source>
</evidence>
<dbReference type="AlphaFoldDB" id="A0A438MKP3"/>
<proteinExistence type="predicted"/>
<name>A0A438MKP3_9ACTN</name>
<dbReference type="InterPro" id="IPR001584">
    <property type="entry name" value="Integrase_cat-core"/>
</dbReference>
<feature type="domain" description="Integrase catalytic" evidence="2">
    <location>
        <begin position="1"/>
        <end position="49"/>
    </location>
</feature>
<feature type="region of interest" description="Disordered" evidence="1">
    <location>
        <begin position="69"/>
        <end position="108"/>
    </location>
</feature>
<protein>
    <submittedName>
        <fullName evidence="3">Integrase-like protein</fullName>
    </submittedName>
</protein>
<dbReference type="EMBL" id="SAUN01000001">
    <property type="protein sequence ID" value="RVX46272.1"/>
    <property type="molecule type" value="Genomic_DNA"/>
</dbReference>
<dbReference type="Proteomes" id="UP000284824">
    <property type="component" value="Unassembled WGS sequence"/>
</dbReference>
<dbReference type="OrthoDB" id="4281720at2"/>
<accession>A0A438MKP3</accession>
<evidence type="ECO:0000256" key="1">
    <source>
        <dbReference type="SAM" id="MobiDB-lite"/>
    </source>
</evidence>
<organism evidence="3 4">
    <name type="scientific">Nonomuraea polychroma</name>
    <dbReference type="NCBI Taxonomy" id="46176"/>
    <lineage>
        <taxon>Bacteria</taxon>
        <taxon>Bacillati</taxon>
        <taxon>Actinomycetota</taxon>
        <taxon>Actinomycetes</taxon>
        <taxon>Streptosporangiales</taxon>
        <taxon>Streptosporangiaceae</taxon>
        <taxon>Nonomuraea</taxon>
    </lineage>
</organism>
<comment type="caution">
    <text evidence="3">The sequence shown here is derived from an EMBL/GenBank/DDBJ whole genome shotgun (WGS) entry which is preliminary data.</text>
</comment>
<evidence type="ECO:0000259" key="2">
    <source>
        <dbReference type="Pfam" id="PF13683"/>
    </source>
</evidence>
<dbReference type="GO" id="GO:0015074">
    <property type="term" value="P:DNA integration"/>
    <property type="evidence" value="ECO:0007669"/>
    <property type="project" value="InterPro"/>
</dbReference>
<keyword evidence="4" id="KW-1185">Reference proteome</keyword>
<sequence>MESQIGLYKTELIKPRGPWRSLADVELATAEWVAWFNTTRLHSAIGHLPAEEFEAIYYAQYQPSEPVGINRLHQSRGGSESGLSRSSPRSGFAASEGLSSDRCISILT</sequence>